<dbReference type="GO" id="GO:0005385">
    <property type="term" value="F:zinc ion transmembrane transporter activity"/>
    <property type="evidence" value="ECO:0007669"/>
    <property type="project" value="TreeGrafter"/>
</dbReference>
<reference evidence="7 8" key="1">
    <citation type="submission" date="2014-04" db="EMBL/GenBank/DDBJ databases">
        <authorList>
            <consortium name="DOE Joint Genome Institute"/>
            <person name="Kuo A."/>
            <person name="Tarkka M."/>
            <person name="Buscot F."/>
            <person name="Kohler A."/>
            <person name="Nagy L.G."/>
            <person name="Floudas D."/>
            <person name="Copeland A."/>
            <person name="Barry K.W."/>
            <person name="Cichocki N."/>
            <person name="Veneault-Fourrey C."/>
            <person name="LaButti K."/>
            <person name="Lindquist E.A."/>
            <person name="Lipzen A."/>
            <person name="Lundell T."/>
            <person name="Morin E."/>
            <person name="Murat C."/>
            <person name="Sun H."/>
            <person name="Tunlid A."/>
            <person name="Henrissat B."/>
            <person name="Grigoriev I.V."/>
            <person name="Hibbett D.S."/>
            <person name="Martin F."/>
            <person name="Nordberg H.P."/>
            <person name="Cantor M.N."/>
            <person name="Hua S.X."/>
        </authorList>
    </citation>
    <scope>NUCLEOTIDE SEQUENCE [LARGE SCALE GENOMIC DNA]</scope>
    <source>
        <strain evidence="7 8">F 1598</strain>
    </source>
</reference>
<evidence type="ECO:0000256" key="4">
    <source>
        <dbReference type="ARBA" id="ARBA00023136"/>
    </source>
</evidence>
<evidence type="ECO:0000313" key="7">
    <source>
        <dbReference type="EMBL" id="KIM87853.1"/>
    </source>
</evidence>
<dbReference type="Pfam" id="PF02535">
    <property type="entry name" value="Zip"/>
    <property type="match status" value="1"/>
</dbReference>
<dbReference type="PANTHER" id="PTHR11040:SF44">
    <property type="entry name" value="PROTEIN ZNTC-RELATED"/>
    <property type="match status" value="1"/>
</dbReference>
<accession>A0A0C3BMZ5</accession>
<feature type="transmembrane region" description="Helical" evidence="6">
    <location>
        <begin position="375"/>
        <end position="394"/>
    </location>
</feature>
<evidence type="ECO:0000256" key="2">
    <source>
        <dbReference type="ARBA" id="ARBA00022692"/>
    </source>
</evidence>
<comment type="subcellular location">
    <subcellularLocation>
        <location evidence="1">Membrane</location>
        <topology evidence="1">Multi-pass membrane protein</topology>
    </subcellularLocation>
</comment>
<proteinExistence type="predicted"/>
<evidence type="ECO:0000256" key="5">
    <source>
        <dbReference type="SAM" id="MobiDB-lite"/>
    </source>
</evidence>
<dbReference type="Proteomes" id="UP000054166">
    <property type="component" value="Unassembled WGS sequence"/>
</dbReference>
<keyword evidence="3 6" id="KW-1133">Transmembrane helix</keyword>
<keyword evidence="4 6" id="KW-0472">Membrane</keyword>
<name>A0A0C3BMZ5_PILCF</name>
<dbReference type="InterPro" id="IPR003689">
    <property type="entry name" value="ZIP"/>
</dbReference>
<evidence type="ECO:0000313" key="8">
    <source>
        <dbReference type="Proteomes" id="UP000054166"/>
    </source>
</evidence>
<feature type="transmembrane region" description="Helical" evidence="6">
    <location>
        <begin position="301"/>
        <end position="324"/>
    </location>
</feature>
<evidence type="ECO:0000256" key="3">
    <source>
        <dbReference type="ARBA" id="ARBA00022989"/>
    </source>
</evidence>
<dbReference type="OrthoDB" id="448280at2759"/>
<dbReference type="InParanoid" id="A0A0C3BMZ5"/>
<dbReference type="GO" id="GO:0005886">
    <property type="term" value="C:plasma membrane"/>
    <property type="evidence" value="ECO:0007669"/>
    <property type="project" value="TreeGrafter"/>
</dbReference>
<keyword evidence="2 6" id="KW-0812">Transmembrane</keyword>
<dbReference type="EMBL" id="KN832978">
    <property type="protein sequence ID" value="KIM87853.1"/>
    <property type="molecule type" value="Genomic_DNA"/>
</dbReference>
<feature type="transmembrane region" description="Helical" evidence="6">
    <location>
        <begin position="406"/>
        <end position="432"/>
    </location>
</feature>
<feature type="transmembrane region" description="Helical" evidence="6">
    <location>
        <begin position="15"/>
        <end position="36"/>
    </location>
</feature>
<dbReference type="STRING" id="765440.A0A0C3BMZ5"/>
<sequence>MSGPKEVSDEEGVRVRVEVMVIIFVVSLFASSFPSVSKRVKFLRIPKIVFFIGKHFGTGVILSTAFVHLLQDAFSSLQDPNVEARYHLRHWTGLIVLGSLLSIFFVEYISTSYVDRLHSFNSLPSSPEPSLSPSLSHNYHSELSSPPTTSNSHIHDAIDSLLKTNPEENSIATATEQTPLIPNSPSTQPEMLNTRHAQSFSYGSRSPNQPLLAGSLFYGHHHHHESRGKLENHRNRSLLTSVPVIYVPEDAGKLTEIQASAHDRGRGHNHDSEALRTTSQECEAGDELAHEEVKVGKKRQVVGILILQLGIMLHSLVIGLTLAITSGSEFTSLVTAIIFHQLFEGLSLGIRIAGLPSSKKERGCCGSFSLLKTTLMILFAITTPVGIFAGLLYFTRGTDAQMKFTQGLMCAISAGMLIYAACVEMLAGDFVMDTTLWRCPVWKQAVALVSLLIGAAAMAVIGSWH</sequence>
<keyword evidence="8" id="KW-1185">Reference proteome</keyword>
<dbReference type="PANTHER" id="PTHR11040">
    <property type="entry name" value="ZINC/IRON TRANSPORTER"/>
    <property type="match status" value="1"/>
</dbReference>
<evidence type="ECO:0008006" key="9">
    <source>
        <dbReference type="Google" id="ProtNLM"/>
    </source>
</evidence>
<feature type="transmembrane region" description="Helical" evidence="6">
    <location>
        <begin position="444"/>
        <end position="464"/>
    </location>
</feature>
<organism evidence="7 8">
    <name type="scientific">Piloderma croceum (strain F 1598)</name>
    <dbReference type="NCBI Taxonomy" id="765440"/>
    <lineage>
        <taxon>Eukaryota</taxon>
        <taxon>Fungi</taxon>
        <taxon>Dikarya</taxon>
        <taxon>Basidiomycota</taxon>
        <taxon>Agaricomycotina</taxon>
        <taxon>Agaricomycetes</taxon>
        <taxon>Agaricomycetidae</taxon>
        <taxon>Atheliales</taxon>
        <taxon>Atheliaceae</taxon>
        <taxon>Piloderma</taxon>
    </lineage>
</organism>
<feature type="compositionally biased region" description="Polar residues" evidence="5">
    <location>
        <begin position="137"/>
        <end position="152"/>
    </location>
</feature>
<evidence type="ECO:0000256" key="1">
    <source>
        <dbReference type="ARBA" id="ARBA00004141"/>
    </source>
</evidence>
<protein>
    <recommendedName>
        <fullName evidence="9">Zinc/iron permease</fullName>
    </recommendedName>
</protein>
<dbReference type="AlphaFoldDB" id="A0A0C3BMZ5"/>
<feature type="transmembrane region" description="Helical" evidence="6">
    <location>
        <begin position="48"/>
        <end position="70"/>
    </location>
</feature>
<reference evidence="8" key="2">
    <citation type="submission" date="2015-01" db="EMBL/GenBank/DDBJ databases">
        <title>Evolutionary Origins and Diversification of the Mycorrhizal Mutualists.</title>
        <authorList>
            <consortium name="DOE Joint Genome Institute"/>
            <consortium name="Mycorrhizal Genomics Consortium"/>
            <person name="Kohler A."/>
            <person name="Kuo A."/>
            <person name="Nagy L.G."/>
            <person name="Floudas D."/>
            <person name="Copeland A."/>
            <person name="Barry K.W."/>
            <person name="Cichocki N."/>
            <person name="Veneault-Fourrey C."/>
            <person name="LaButti K."/>
            <person name="Lindquist E.A."/>
            <person name="Lipzen A."/>
            <person name="Lundell T."/>
            <person name="Morin E."/>
            <person name="Murat C."/>
            <person name="Riley R."/>
            <person name="Ohm R."/>
            <person name="Sun H."/>
            <person name="Tunlid A."/>
            <person name="Henrissat B."/>
            <person name="Grigoriev I.V."/>
            <person name="Hibbett D.S."/>
            <person name="Martin F."/>
        </authorList>
    </citation>
    <scope>NUCLEOTIDE SEQUENCE [LARGE SCALE GENOMIC DNA]</scope>
    <source>
        <strain evidence="8">F 1598</strain>
    </source>
</reference>
<evidence type="ECO:0000256" key="6">
    <source>
        <dbReference type="SAM" id="Phobius"/>
    </source>
</evidence>
<gene>
    <name evidence="7" type="ORF">PILCRDRAFT_814564</name>
</gene>
<feature type="transmembrane region" description="Helical" evidence="6">
    <location>
        <begin position="90"/>
        <end position="109"/>
    </location>
</feature>
<dbReference type="HOGENOM" id="CLU_027089_2_0_1"/>
<feature type="region of interest" description="Disordered" evidence="5">
    <location>
        <begin position="131"/>
        <end position="154"/>
    </location>
</feature>